<keyword evidence="2" id="KW-1185">Reference proteome</keyword>
<gene>
    <name evidence="1" type="ORF">GCM10009535_32560</name>
</gene>
<sequence>MTAYDRRLVELLLPAVWDADAAYGIRSPTAPDADMPKGTVDPRAASTLFAHLADIRQGWAAAPLTLGERQALILRYGVDLPDNEAGALQGITGRAVRYRCERGVGKIAAHLNGHE</sequence>
<accession>A0ABN1HIE0</accession>
<dbReference type="InterPro" id="IPR013324">
    <property type="entry name" value="RNA_pol_sigma_r3/r4-like"/>
</dbReference>
<protein>
    <submittedName>
        <fullName evidence="1">Uncharacterized protein</fullName>
    </submittedName>
</protein>
<comment type="caution">
    <text evidence="1">The sequence shown here is derived from an EMBL/GenBank/DDBJ whole genome shotgun (WGS) entry which is preliminary data.</text>
</comment>
<reference evidence="1 2" key="1">
    <citation type="journal article" date="2019" name="Int. J. Syst. Evol. Microbiol.">
        <title>The Global Catalogue of Microorganisms (GCM) 10K type strain sequencing project: providing services to taxonomists for standard genome sequencing and annotation.</title>
        <authorList>
            <consortium name="The Broad Institute Genomics Platform"/>
            <consortium name="The Broad Institute Genome Sequencing Center for Infectious Disease"/>
            <person name="Wu L."/>
            <person name="Ma J."/>
        </authorList>
    </citation>
    <scope>NUCLEOTIDE SEQUENCE [LARGE SCALE GENOMIC DNA]</scope>
    <source>
        <strain evidence="1 2">JCM 10367</strain>
    </source>
</reference>
<dbReference type="InterPro" id="IPR036388">
    <property type="entry name" value="WH-like_DNA-bd_sf"/>
</dbReference>
<dbReference type="SUPFAM" id="SSF88659">
    <property type="entry name" value="Sigma3 and sigma4 domains of RNA polymerase sigma factors"/>
    <property type="match status" value="1"/>
</dbReference>
<name>A0ABN1HIE0_9ACTN</name>
<organism evidence="1 2">
    <name type="scientific">Streptomyces thermocarboxydovorans</name>
    <dbReference type="NCBI Taxonomy" id="59298"/>
    <lineage>
        <taxon>Bacteria</taxon>
        <taxon>Bacillati</taxon>
        <taxon>Actinomycetota</taxon>
        <taxon>Actinomycetes</taxon>
        <taxon>Kitasatosporales</taxon>
        <taxon>Streptomycetaceae</taxon>
        <taxon>Streptomyces</taxon>
    </lineage>
</organism>
<proteinExistence type="predicted"/>
<evidence type="ECO:0000313" key="2">
    <source>
        <dbReference type="Proteomes" id="UP001500724"/>
    </source>
</evidence>
<dbReference type="Proteomes" id="UP001500724">
    <property type="component" value="Unassembled WGS sequence"/>
</dbReference>
<evidence type="ECO:0000313" key="1">
    <source>
        <dbReference type="EMBL" id="GAA0651780.1"/>
    </source>
</evidence>
<dbReference type="RefSeq" id="WP_167994257.1">
    <property type="nucleotide sequence ID" value="NZ_BAAAGU010000031.1"/>
</dbReference>
<dbReference type="Gene3D" id="1.10.10.10">
    <property type="entry name" value="Winged helix-like DNA-binding domain superfamily/Winged helix DNA-binding domain"/>
    <property type="match status" value="1"/>
</dbReference>
<dbReference type="EMBL" id="BAAAGU010000031">
    <property type="protein sequence ID" value="GAA0651780.1"/>
    <property type="molecule type" value="Genomic_DNA"/>
</dbReference>